<keyword evidence="3" id="KW-1185">Reference proteome</keyword>
<dbReference type="RefSeq" id="WP_188897804.1">
    <property type="nucleotide sequence ID" value="NZ_BMMZ01000015.1"/>
</dbReference>
<proteinExistence type="predicted"/>
<dbReference type="Proteomes" id="UP000613840">
    <property type="component" value="Unassembled WGS sequence"/>
</dbReference>
<name>A0A917SH42_9ACTN</name>
<gene>
    <name evidence="2" type="ORF">GCM10011575_43600</name>
</gene>
<feature type="region of interest" description="Disordered" evidence="1">
    <location>
        <begin position="14"/>
        <end position="34"/>
    </location>
</feature>
<comment type="caution">
    <text evidence="2">The sequence shown here is derived from an EMBL/GenBank/DDBJ whole genome shotgun (WGS) entry which is preliminary data.</text>
</comment>
<sequence length="112" mass="12519">MSLQDVLAEVAEERARQDAKWGPQNHPDGTGMAYGLSAVPELDVDFAKQRCDAAFARGAGTWEHILYEEFCEAMAEDDPVRLRAELLQTAAVAVHWIEALDRRHASRQLAQQ</sequence>
<dbReference type="EMBL" id="BMMZ01000015">
    <property type="protein sequence ID" value="GGL80598.1"/>
    <property type="molecule type" value="Genomic_DNA"/>
</dbReference>
<evidence type="ECO:0000313" key="3">
    <source>
        <dbReference type="Proteomes" id="UP000613840"/>
    </source>
</evidence>
<protein>
    <submittedName>
        <fullName evidence="2">Uncharacterized protein</fullName>
    </submittedName>
</protein>
<evidence type="ECO:0000256" key="1">
    <source>
        <dbReference type="SAM" id="MobiDB-lite"/>
    </source>
</evidence>
<accession>A0A917SH42</accession>
<dbReference type="AlphaFoldDB" id="A0A917SH42"/>
<evidence type="ECO:0000313" key="2">
    <source>
        <dbReference type="EMBL" id="GGL80598.1"/>
    </source>
</evidence>
<organism evidence="2 3">
    <name type="scientific">Microlunatus endophyticus</name>
    <dbReference type="NCBI Taxonomy" id="1716077"/>
    <lineage>
        <taxon>Bacteria</taxon>
        <taxon>Bacillati</taxon>
        <taxon>Actinomycetota</taxon>
        <taxon>Actinomycetes</taxon>
        <taxon>Propionibacteriales</taxon>
        <taxon>Propionibacteriaceae</taxon>
        <taxon>Microlunatus</taxon>
    </lineage>
</organism>
<reference evidence="2" key="1">
    <citation type="journal article" date="2014" name="Int. J. Syst. Evol. Microbiol.">
        <title>Complete genome sequence of Corynebacterium casei LMG S-19264T (=DSM 44701T), isolated from a smear-ripened cheese.</title>
        <authorList>
            <consortium name="US DOE Joint Genome Institute (JGI-PGF)"/>
            <person name="Walter F."/>
            <person name="Albersmeier A."/>
            <person name="Kalinowski J."/>
            <person name="Ruckert C."/>
        </authorList>
    </citation>
    <scope>NUCLEOTIDE SEQUENCE</scope>
    <source>
        <strain evidence="2">CGMCC 4.7306</strain>
    </source>
</reference>
<reference evidence="2" key="2">
    <citation type="submission" date="2020-09" db="EMBL/GenBank/DDBJ databases">
        <authorList>
            <person name="Sun Q."/>
            <person name="Zhou Y."/>
        </authorList>
    </citation>
    <scope>NUCLEOTIDE SEQUENCE</scope>
    <source>
        <strain evidence="2">CGMCC 4.7306</strain>
    </source>
</reference>